<dbReference type="RefSeq" id="WP_173806205.1">
    <property type="nucleotide sequence ID" value="NZ_JABSNM010000013.1"/>
</dbReference>
<evidence type="ECO:0000256" key="1">
    <source>
        <dbReference type="SAM" id="Phobius"/>
    </source>
</evidence>
<keyword evidence="1" id="KW-0812">Transmembrane</keyword>
<evidence type="ECO:0000259" key="2">
    <source>
        <dbReference type="Pfam" id="PF01970"/>
    </source>
</evidence>
<feature type="transmembrane region" description="Helical" evidence="1">
    <location>
        <begin position="107"/>
        <end position="132"/>
    </location>
</feature>
<feature type="transmembrane region" description="Helical" evidence="1">
    <location>
        <begin position="52"/>
        <end position="71"/>
    </location>
</feature>
<feature type="transmembrane region" description="Helical" evidence="1">
    <location>
        <begin position="259"/>
        <end position="280"/>
    </location>
</feature>
<feature type="transmembrane region" description="Helical" evidence="1">
    <location>
        <begin position="357"/>
        <end position="384"/>
    </location>
</feature>
<dbReference type="Proteomes" id="UP001516061">
    <property type="component" value="Unassembled WGS sequence"/>
</dbReference>
<feature type="transmembrane region" description="Helical" evidence="1">
    <location>
        <begin position="472"/>
        <end position="492"/>
    </location>
</feature>
<comment type="caution">
    <text evidence="3">The sequence shown here is derived from an EMBL/GenBank/DDBJ whole genome shotgun (WGS) entry which is preliminary data.</text>
</comment>
<feature type="domain" description="DUF112" evidence="2">
    <location>
        <begin position="20"/>
        <end position="441"/>
    </location>
</feature>
<feature type="transmembrane region" description="Helical" evidence="1">
    <location>
        <begin position="152"/>
        <end position="179"/>
    </location>
</feature>
<dbReference type="InterPro" id="IPR002823">
    <property type="entry name" value="DUF112_TM"/>
</dbReference>
<accession>A0ABX2G4H3</accession>
<keyword evidence="1" id="KW-1133">Transmembrane helix</keyword>
<proteinExistence type="predicted"/>
<sequence>MDLIHNLSIGFQAAATFQNLFYALMGAILGTLIGVLPGLGPVATIAMLLPSIYSLDATPALIMLAGIYYGAQYGGSTTAILINVPGEASSVVTALDGYQMARKGRAGAALAAAGLGSFFAGCVGTLVIAAFAPPLTELAFQFGPAEYFSLMVLGLIGAVVLASGSLVKAIAMILLGLLLGQINTDVISGVPRFSFDIPELTDGIGFVTIAMGVFGFGEIIVNLSVPSEEREVFTKDVKGLMPTKQDVKDAFPAVLRGTALGSILGVLPGGGALLASFAAYTVEKKSKGRPGEVPFGQGNIRGVAGPESANNAGAQTSFIPMLTLGIPPNAVMALMVGAMTIKGIQPGPQVMSSNPELFWGLIASMWIGNLLLVILNLPMIGIWIRLLTVPYRFLFPAILVFCCIGLYTLNNNNFDVYAAVLFGFVGYVFSKLDCEPAPLLLGFILGPMMEENLRRALLLSRGDWTTFMSRPLSAGLLIAAALMVVVVMLPSIKNKREEAFQDAD</sequence>
<feature type="transmembrane region" description="Helical" evidence="1">
    <location>
        <begin position="20"/>
        <end position="40"/>
    </location>
</feature>
<protein>
    <submittedName>
        <fullName evidence="3">TctA family transporter</fullName>
    </submittedName>
</protein>
<keyword evidence="1" id="KW-0472">Membrane</keyword>
<evidence type="ECO:0000313" key="3">
    <source>
        <dbReference type="EMBL" id="NRT57197.1"/>
    </source>
</evidence>
<feature type="transmembrane region" description="Helical" evidence="1">
    <location>
        <begin position="390"/>
        <end position="409"/>
    </location>
</feature>
<reference evidence="3 4" key="1">
    <citation type="submission" date="2020-05" db="EMBL/GenBank/DDBJ databases">
        <title>Genomic Encyclopedia of Type Strains, Phase IV (KMG-V): Genome sequencing to study the core and pangenomes of soil and plant-associated prokaryotes.</title>
        <authorList>
            <person name="Whitman W."/>
        </authorList>
    </citation>
    <scope>NUCLEOTIDE SEQUENCE [LARGE SCALE GENOMIC DNA]</scope>
    <source>
        <strain evidence="3 4">C29</strain>
    </source>
</reference>
<gene>
    <name evidence="3" type="ORF">HNQ01_002947</name>
</gene>
<evidence type="ECO:0000313" key="4">
    <source>
        <dbReference type="Proteomes" id="UP001516061"/>
    </source>
</evidence>
<dbReference type="EMBL" id="JABSNM010000013">
    <property type="protein sequence ID" value="NRT57197.1"/>
    <property type="molecule type" value="Genomic_DNA"/>
</dbReference>
<name>A0ABX2G4H3_9BURK</name>
<organism evidence="3 4">
    <name type="scientific">Sphaerotilus uruguayifluvii</name>
    <dbReference type="NCBI Taxonomy" id="2735897"/>
    <lineage>
        <taxon>Bacteria</taxon>
        <taxon>Pseudomonadati</taxon>
        <taxon>Pseudomonadota</taxon>
        <taxon>Betaproteobacteria</taxon>
        <taxon>Burkholderiales</taxon>
        <taxon>Sphaerotilaceae</taxon>
        <taxon>Sphaerotilus</taxon>
    </lineage>
</organism>
<dbReference type="Pfam" id="PF01970">
    <property type="entry name" value="TctA"/>
    <property type="match status" value="1"/>
</dbReference>
<dbReference type="PANTHER" id="PTHR35342">
    <property type="entry name" value="TRICARBOXYLIC TRANSPORT PROTEIN"/>
    <property type="match status" value="1"/>
</dbReference>
<feature type="transmembrane region" description="Helical" evidence="1">
    <location>
        <begin position="200"/>
        <end position="221"/>
    </location>
</feature>
<keyword evidence="4" id="KW-1185">Reference proteome</keyword>
<dbReference type="PANTHER" id="PTHR35342:SF5">
    <property type="entry name" value="TRICARBOXYLIC TRANSPORT PROTEIN"/>
    <property type="match status" value="1"/>
</dbReference>